<name>A0A8B2Z075_9LACO</name>
<accession>A0A8B2Z075</accession>
<protein>
    <submittedName>
        <fullName evidence="2">Pseudouridylate synthase</fullName>
    </submittedName>
</protein>
<feature type="region of interest" description="Disordered" evidence="1">
    <location>
        <begin position="1"/>
        <end position="27"/>
    </location>
</feature>
<dbReference type="AlphaFoldDB" id="A0A8B2Z075"/>
<comment type="caution">
    <text evidence="2">The sequence shown here is derived from an EMBL/GenBank/DDBJ whole genome shotgun (WGS) entry which is preliminary data.</text>
</comment>
<feature type="compositionally biased region" description="Basic and acidic residues" evidence="1">
    <location>
        <begin position="1"/>
        <end position="10"/>
    </location>
</feature>
<reference evidence="2 3" key="1">
    <citation type="submission" date="2018-08" db="EMBL/GenBank/DDBJ databases">
        <title>A genome reference for cultivated species of the human gut microbiota.</title>
        <authorList>
            <person name="Zou Y."/>
            <person name="Xue W."/>
            <person name="Luo G."/>
        </authorList>
    </citation>
    <scope>NUCLEOTIDE SEQUENCE [LARGE SCALE GENOMIC DNA]</scope>
    <source>
        <strain evidence="2 3">TF10-9AT</strain>
    </source>
</reference>
<gene>
    <name evidence="2" type="ORF">DXD09_03865</name>
</gene>
<dbReference type="EMBL" id="QSQR01000003">
    <property type="protein sequence ID" value="RGK47284.1"/>
    <property type="molecule type" value="Genomic_DNA"/>
</dbReference>
<dbReference type="Proteomes" id="UP000260790">
    <property type="component" value="Unassembled WGS sequence"/>
</dbReference>
<evidence type="ECO:0000256" key="1">
    <source>
        <dbReference type="SAM" id="MobiDB-lite"/>
    </source>
</evidence>
<sequence>MESTDKEDRKKSRFPLEINQMPNKGSRKKTDFVRHFFSFDT</sequence>
<evidence type="ECO:0000313" key="3">
    <source>
        <dbReference type="Proteomes" id="UP000260790"/>
    </source>
</evidence>
<evidence type="ECO:0000313" key="2">
    <source>
        <dbReference type="EMBL" id="RGK47284.1"/>
    </source>
</evidence>
<organism evidence="2 3">
    <name type="scientific">Ligilactobacillus ruminis</name>
    <dbReference type="NCBI Taxonomy" id="1623"/>
    <lineage>
        <taxon>Bacteria</taxon>
        <taxon>Bacillati</taxon>
        <taxon>Bacillota</taxon>
        <taxon>Bacilli</taxon>
        <taxon>Lactobacillales</taxon>
        <taxon>Lactobacillaceae</taxon>
        <taxon>Ligilactobacillus</taxon>
    </lineage>
</organism>
<proteinExistence type="predicted"/>